<evidence type="ECO:0000313" key="3">
    <source>
        <dbReference type="Proteomes" id="UP000263232"/>
    </source>
</evidence>
<proteinExistence type="predicted"/>
<dbReference type="OrthoDB" id="2064143at2"/>
<protein>
    <submittedName>
        <fullName evidence="2">Uncharacterized protein</fullName>
    </submittedName>
</protein>
<dbReference type="Proteomes" id="UP000263232">
    <property type="component" value="Chromosome"/>
</dbReference>
<accession>A0A347WIJ7</accession>
<feature type="region of interest" description="Disordered" evidence="1">
    <location>
        <begin position="74"/>
        <end position="102"/>
    </location>
</feature>
<gene>
    <name evidence="2" type="ORF">CL176_02065</name>
</gene>
<feature type="compositionally biased region" description="Basic and acidic residues" evidence="1">
    <location>
        <begin position="91"/>
        <end position="102"/>
    </location>
</feature>
<sequence length="102" mass="12544">MGFKTIEEVNDLTLYEFELHMKVVNDQLKYDLEMENYRLHSQAWLNRAVQATDDKGKYIYRDFNKFYHELDFDQNNRNRPKTKQKQVNRNPELRRLMLEANK</sequence>
<keyword evidence="3" id="KW-1185">Reference proteome</keyword>
<dbReference type="EMBL" id="CP023434">
    <property type="protein sequence ID" value="AXY24904.1"/>
    <property type="molecule type" value="Genomic_DNA"/>
</dbReference>
<organism evidence="2 3">
    <name type="scientific">Suicoccus acidiformans</name>
    <dbReference type="NCBI Taxonomy" id="2036206"/>
    <lineage>
        <taxon>Bacteria</taxon>
        <taxon>Bacillati</taxon>
        <taxon>Bacillota</taxon>
        <taxon>Bacilli</taxon>
        <taxon>Lactobacillales</taxon>
        <taxon>Aerococcaceae</taxon>
        <taxon>Suicoccus</taxon>
    </lineage>
</organism>
<evidence type="ECO:0000256" key="1">
    <source>
        <dbReference type="SAM" id="MobiDB-lite"/>
    </source>
</evidence>
<name>A0A347WIJ7_9LACT</name>
<dbReference type="AlphaFoldDB" id="A0A347WIJ7"/>
<evidence type="ECO:0000313" key="2">
    <source>
        <dbReference type="EMBL" id="AXY24904.1"/>
    </source>
</evidence>
<reference evidence="2 3" key="1">
    <citation type="submission" date="2017-09" db="EMBL/GenBank/DDBJ databases">
        <title>Complete genome sequence of Oxytococcus suis strain ZY16052.</title>
        <authorList>
            <person name="Li F."/>
        </authorList>
    </citation>
    <scope>NUCLEOTIDE SEQUENCE [LARGE SCALE GENOMIC DNA]</scope>
    <source>
        <strain evidence="2 3">ZY16052</strain>
    </source>
</reference>
<dbReference type="KEGG" id="abae:CL176_02065"/>